<protein>
    <submittedName>
        <fullName evidence="1">Uncharacterized protein</fullName>
    </submittedName>
</protein>
<dbReference type="EMBL" id="VSRR010001478">
    <property type="protein sequence ID" value="MPC25569.1"/>
    <property type="molecule type" value="Genomic_DNA"/>
</dbReference>
<dbReference type="Proteomes" id="UP000324222">
    <property type="component" value="Unassembled WGS sequence"/>
</dbReference>
<evidence type="ECO:0000313" key="1">
    <source>
        <dbReference type="EMBL" id="MPC25569.1"/>
    </source>
</evidence>
<keyword evidence="2" id="KW-1185">Reference proteome</keyword>
<name>A0A5B7DWV8_PORTR</name>
<proteinExistence type="predicted"/>
<sequence>MEEHDACLPETHTEHDSRYKHNKELVQRSNITLYPPPLAPEWRGQHPLAHGCCMMNSSITTTRVHEVSTTHCIIPDLPLMSCPHRVPPQWSLNKDTV</sequence>
<evidence type="ECO:0000313" key="2">
    <source>
        <dbReference type="Proteomes" id="UP000324222"/>
    </source>
</evidence>
<accession>A0A5B7DWV8</accession>
<reference evidence="1 2" key="1">
    <citation type="submission" date="2019-05" db="EMBL/GenBank/DDBJ databases">
        <title>Another draft genome of Portunus trituberculatus and its Hox gene families provides insights of decapod evolution.</title>
        <authorList>
            <person name="Jeong J.-H."/>
            <person name="Song I."/>
            <person name="Kim S."/>
            <person name="Choi T."/>
            <person name="Kim D."/>
            <person name="Ryu S."/>
            <person name="Kim W."/>
        </authorList>
    </citation>
    <scope>NUCLEOTIDE SEQUENCE [LARGE SCALE GENOMIC DNA]</scope>
    <source>
        <tissue evidence="1">Muscle</tissue>
    </source>
</reference>
<comment type="caution">
    <text evidence="1">The sequence shown here is derived from an EMBL/GenBank/DDBJ whole genome shotgun (WGS) entry which is preliminary data.</text>
</comment>
<gene>
    <name evidence="1" type="ORF">E2C01_018687</name>
</gene>
<organism evidence="1 2">
    <name type="scientific">Portunus trituberculatus</name>
    <name type="common">Swimming crab</name>
    <name type="synonym">Neptunus trituberculatus</name>
    <dbReference type="NCBI Taxonomy" id="210409"/>
    <lineage>
        <taxon>Eukaryota</taxon>
        <taxon>Metazoa</taxon>
        <taxon>Ecdysozoa</taxon>
        <taxon>Arthropoda</taxon>
        <taxon>Crustacea</taxon>
        <taxon>Multicrustacea</taxon>
        <taxon>Malacostraca</taxon>
        <taxon>Eumalacostraca</taxon>
        <taxon>Eucarida</taxon>
        <taxon>Decapoda</taxon>
        <taxon>Pleocyemata</taxon>
        <taxon>Brachyura</taxon>
        <taxon>Eubrachyura</taxon>
        <taxon>Portunoidea</taxon>
        <taxon>Portunidae</taxon>
        <taxon>Portuninae</taxon>
        <taxon>Portunus</taxon>
    </lineage>
</organism>
<dbReference type="AlphaFoldDB" id="A0A5B7DWV8"/>